<dbReference type="STRING" id="861299.J421_3000"/>
<dbReference type="Pfam" id="PF02803">
    <property type="entry name" value="Thiolase_C"/>
    <property type="match status" value="1"/>
</dbReference>
<evidence type="ECO:0000313" key="8">
    <source>
        <dbReference type="EMBL" id="AHG90537.1"/>
    </source>
</evidence>
<feature type="domain" description="Thiolase C-terminal" evidence="7">
    <location>
        <begin position="280"/>
        <end position="400"/>
    </location>
</feature>
<dbReference type="InterPro" id="IPR002155">
    <property type="entry name" value="Thiolase"/>
</dbReference>
<dbReference type="NCBIfam" id="TIGR01930">
    <property type="entry name" value="AcCoA-C-Actrans"/>
    <property type="match status" value="1"/>
</dbReference>
<evidence type="ECO:0000256" key="4">
    <source>
        <dbReference type="PIRSR" id="PIRSR000429-1"/>
    </source>
</evidence>
<dbReference type="PANTHER" id="PTHR18919">
    <property type="entry name" value="ACETYL-COA C-ACYLTRANSFERASE"/>
    <property type="match status" value="1"/>
</dbReference>
<sequence>MPDTSRQPVIVAAARTPIGKFLGAFGSLTAPDLGAAAIREAIKRSRVPADEVQEVIMGNVVQGGVGQAPARQAMLKAGVPATVSAMTVNKVCGSGLKSVMLAAQAIKAGDAQVIVAGGQESMSNAPYYVYGMRDGVKLGDQKLVDGMIKDGLWCAMCDVHMGGHAEYTARKAGISREQQDEFAAASHRKAVDAQDAGKFKDEIVPVRVPGRKGDLVVDTDEGPRRDTTAESLAKLRPAFATKGVPAEELSVTAGNASSLNDGGAAVVVTSEEYARAHGLTILARITAYATGATNPQDLFFAPITAVQNLMKKAGTSIDDYDLFEANEAFASQAIATGQGLDWAWDRVNVHGGAIALGHPIGASGARVLTTLLYALADRGKSTGLATLCLGGGDAVALSVERVD</sequence>
<protein>
    <submittedName>
        <fullName evidence="8">Acetyl-CoA acetyltransferase</fullName>
    </submittedName>
</protein>
<dbReference type="InterPro" id="IPR016039">
    <property type="entry name" value="Thiolase-like"/>
</dbReference>
<proteinExistence type="inferred from homology"/>
<feature type="active site" description="Proton acceptor" evidence="4">
    <location>
        <position position="358"/>
    </location>
</feature>
<comment type="similarity">
    <text evidence="1 5">Belongs to the thiolase-like superfamily. Thiolase family.</text>
</comment>
<evidence type="ECO:0000256" key="3">
    <source>
        <dbReference type="ARBA" id="ARBA00023315"/>
    </source>
</evidence>
<feature type="active site" description="Acyl-thioester intermediate" evidence="4">
    <location>
        <position position="92"/>
    </location>
</feature>
<dbReference type="Gene3D" id="3.40.47.10">
    <property type="match status" value="2"/>
</dbReference>
<keyword evidence="9" id="KW-1185">Reference proteome</keyword>
<dbReference type="PATRIC" id="fig|861299.3.peg.3053"/>
<dbReference type="InterPro" id="IPR020616">
    <property type="entry name" value="Thiolase_N"/>
</dbReference>
<gene>
    <name evidence="8" type="ORF">J421_3000</name>
</gene>
<evidence type="ECO:0000256" key="1">
    <source>
        <dbReference type="ARBA" id="ARBA00010982"/>
    </source>
</evidence>
<dbReference type="AlphaFoldDB" id="W0RJC8"/>
<dbReference type="InterPro" id="IPR020615">
    <property type="entry name" value="Thiolase_acyl_enz_int_AS"/>
</dbReference>
<dbReference type="FunCoup" id="W0RJC8">
    <property type="interactions" value="473"/>
</dbReference>
<dbReference type="InterPro" id="IPR020610">
    <property type="entry name" value="Thiolase_AS"/>
</dbReference>
<dbReference type="PANTHER" id="PTHR18919:SF107">
    <property type="entry name" value="ACETYL-COA ACETYLTRANSFERASE, CYTOSOLIC"/>
    <property type="match status" value="1"/>
</dbReference>
<dbReference type="CDD" id="cd00751">
    <property type="entry name" value="thiolase"/>
    <property type="match status" value="1"/>
</dbReference>
<dbReference type="Proteomes" id="UP000019151">
    <property type="component" value="Chromosome"/>
</dbReference>
<keyword evidence="2 5" id="KW-0808">Transferase</keyword>
<dbReference type="InParanoid" id="W0RJC8"/>
<evidence type="ECO:0000256" key="5">
    <source>
        <dbReference type="RuleBase" id="RU003557"/>
    </source>
</evidence>
<evidence type="ECO:0000313" key="9">
    <source>
        <dbReference type="Proteomes" id="UP000019151"/>
    </source>
</evidence>
<dbReference type="InterPro" id="IPR020617">
    <property type="entry name" value="Thiolase_C"/>
</dbReference>
<organism evidence="8 9">
    <name type="scientific">Gemmatirosa kalamazoonensis</name>
    <dbReference type="NCBI Taxonomy" id="861299"/>
    <lineage>
        <taxon>Bacteria</taxon>
        <taxon>Pseudomonadati</taxon>
        <taxon>Gemmatimonadota</taxon>
        <taxon>Gemmatimonadia</taxon>
        <taxon>Gemmatimonadales</taxon>
        <taxon>Gemmatimonadaceae</taxon>
        <taxon>Gemmatirosa</taxon>
    </lineage>
</organism>
<dbReference type="PIRSF" id="PIRSF000429">
    <property type="entry name" value="Ac-CoA_Ac_transf"/>
    <property type="match status" value="1"/>
</dbReference>
<reference evidence="8 9" key="1">
    <citation type="journal article" date="2014" name="Genome Announc.">
        <title>Genome Sequence and Methylome of Soil Bacterium Gemmatirosa kalamazoonensis KBS708T, a Member of the Rarely Cultivated Gemmatimonadetes Phylum.</title>
        <authorList>
            <person name="Debruyn J.M."/>
            <person name="Radosevich M."/>
            <person name="Wommack K.E."/>
            <person name="Polson S.W."/>
            <person name="Hauser L.J."/>
            <person name="Fawaz M.N."/>
            <person name="Korlach J."/>
            <person name="Tsai Y.C."/>
        </authorList>
    </citation>
    <scope>NUCLEOTIDE SEQUENCE [LARGE SCALE GENOMIC DNA]</scope>
    <source>
        <strain evidence="8 9">KBS708</strain>
    </source>
</reference>
<evidence type="ECO:0000259" key="7">
    <source>
        <dbReference type="Pfam" id="PF02803"/>
    </source>
</evidence>
<dbReference type="SUPFAM" id="SSF53901">
    <property type="entry name" value="Thiolase-like"/>
    <property type="match status" value="2"/>
</dbReference>
<dbReference type="PROSITE" id="PS00737">
    <property type="entry name" value="THIOLASE_2"/>
    <property type="match status" value="1"/>
</dbReference>
<evidence type="ECO:0000256" key="2">
    <source>
        <dbReference type="ARBA" id="ARBA00022679"/>
    </source>
</evidence>
<dbReference type="PROSITE" id="PS00098">
    <property type="entry name" value="THIOLASE_1"/>
    <property type="match status" value="1"/>
</dbReference>
<dbReference type="PROSITE" id="PS00099">
    <property type="entry name" value="THIOLASE_3"/>
    <property type="match status" value="1"/>
</dbReference>
<dbReference type="GO" id="GO:0003988">
    <property type="term" value="F:acetyl-CoA C-acyltransferase activity"/>
    <property type="evidence" value="ECO:0007669"/>
    <property type="project" value="UniProtKB-ARBA"/>
</dbReference>
<dbReference type="HOGENOM" id="CLU_031026_0_0_0"/>
<dbReference type="eggNOG" id="COG0183">
    <property type="taxonomic scope" value="Bacteria"/>
</dbReference>
<dbReference type="FunFam" id="3.40.47.10:FF:000010">
    <property type="entry name" value="Acetyl-CoA acetyltransferase (Thiolase)"/>
    <property type="match status" value="1"/>
</dbReference>
<dbReference type="InterPro" id="IPR020613">
    <property type="entry name" value="Thiolase_CS"/>
</dbReference>
<dbReference type="EMBL" id="CP007128">
    <property type="protein sequence ID" value="AHG90537.1"/>
    <property type="molecule type" value="Genomic_DNA"/>
</dbReference>
<dbReference type="OrthoDB" id="9764892at2"/>
<dbReference type="Pfam" id="PF00108">
    <property type="entry name" value="Thiolase_N"/>
    <property type="match status" value="1"/>
</dbReference>
<keyword evidence="3 5" id="KW-0012">Acyltransferase</keyword>
<dbReference type="RefSeq" id="WP_025412007.1">
    <property type="nucleotide sequence ID" value="NZ_CP007128.1"/>
</dbReference>
<dbReference type="KEGG" id="gba:J421_3000"/>
<accession>W0RJC8</accession>
<name>W0RJC8_9BACT</name>
<evidence type="ECO:0000259" key="6">
    <source>
        <dbReference type="Pfam" id="PF00108"/>
    </source>
</evidence>
<feature type="domain" description="Thiolase N-terminal" evidence="6">
    <location>
        <begin position="9"/>
        <end position="272"/>
    </location>
</feature>
<feature type="active site" description="Proton acceptor" evidence="4">
    <location>
        <position position="388"/>
    </location>
</feature>